<dbReference type="AlphaFoldDB" id="A0AAV5NRN5"/>
<dbReference type="RefSeq" id="WP_104402610.1">
    <property type="nucleotide sequence ID" value="NZ_AP025145.1"/>
</dbReference>
<accession>A0AAV5NRN5</accession>
<name>A0AAV5NRN5_9VIBR</name>
<evidence type="ECO:0000313" key="1">
    <source>
        <dbReference type="EMBL" id="GLQ72912.1"/>
    </source>
</evidence>
<dbReference type="InterPro" id="IPR056209">
    <property type="entry name" value="SU10_adaptor"/>
</dbReference>
<reference evidence="2" key="1">
    <citation type="journal article" date="2019" name="Int. J. Syst. Evol. Microbiol.">
        <title>The Global Catalogue of Microorganisms (GCM) 10K type strain sequencing project: providing services to taxonomists for standard genome sequencing and annotation.</title>
        <authorList>
            <consortium name="The Broad Institute Genomics Platform"/>
            <consortium name="The Broad Institute Genome Sequencing Center for Infectious Disease"/>
            <person name="Wu L."/>
            <person name="Ma J."/>
        </authorList>
    </citation>
    <scope>NUCLEOTIDE SEQUENCE [LARGE SCALE GENOMIC DNA]</scope>
    <source>
        <strain evidence="2">NBRC 15640</strain>
    </source>
</reference>
<gene>
    <name evidence="1" type="ORF">GCM10007932_22720</name>
</gene>
<protein>
    <submittedName>
        <fullName evidence="1">Uncharacterized protein</fullName>
    </submittedName>
</protein>
<comment type="caution">
    <text evidence="1">The sequence shown here is derived from an EMBL/GenBank/DDBJ whole genome shotgun (WGS) entry which is preliminary data.</text>
</comment>
<sequence length="211" mass="24513">MALVSELIGRVSRELVDERYTRWSKPTHISNLNDAIASILLLRPDLGRVTDTTQVLADTGRVQLPVNAYKLLSVNHVNGYALQYVDLYRLNQNYPNWRTLKDPQPTNWTRNDHDDLSYFLFPTPSVPVSVEHEYARQTRIQSETEAFPLPVIYEVMVFDFMMYRAYSKDGQNESEHNKALHHLQSFQLLLTGKSQTDTTDDERIRLSETPR</sequence>
<proteinExistence type="predicted"/>
<evidence type="ECO:0000313" key="2">
    <source>
        <dbReference type="Proteomes" id="UP001156690"/>
    </source>
</evidence>
<dbReference type="EMBL" id="BSNX01000022">
    <property type="protein sequence ID" value="GLQ72912.1"/>
    <property type="molecule type" value="Genomic_DNA"/>
</dbReference>
<dbReference type="Proteomes" id="UP001156690">
    <property type="component" value="Unassembled WGS sequence"/>
</dbReference>
<dbReference type="Pfam" id="PF24175">
    <property type="entry name" value="SU10_adaptor"/>
    <property type="match status" value="1"/>
</dbReference>
<organism evidence="1 2">
    <name type="scientific">Vibrio penaeicida</name>
    <dbReference type="NCBI Taxonomy" id="104609"/>
    <lineage>
        <taxon>Bacteria</taxon>
        <taxon>Pseudomonadati</taxon>
        <taxon>Pseudomonadota</taxon>
        <taxon>Gammaproteobacteria</taxon>
        <taxon>Vibrionales</taxon>
        <taxon>Vibrionaceae</taxon>
        <taxon>Vibrio</taxon>
    </lineage>
</organism>
<keyword evidence="2" id="KW-1185">Reference proteome</keyword>